<keyword evidence="3" id="KW-1185">Reference proteome</keyword>
<dbReference type="Proteomes" id="UP000313645">
    <property type="component" value="Unassembled WGS sequence"/>
</dbReference>
<dbReference type="Gene3D" id="3.40.190.10">
    <property type="entry name" value="Periplasmic binding protein-like II"/>
    <property type="match status" value="2"/>
</dbReference>
<comment type="caution">
    <text evidence="2">The sequence shown here is derived from an EMBL/GenBank/DDBJ whole genome shotgun (WGS) entry which is preliminary data.</text>
</comment>
<keyword evidence="1" id="KW-0732">Signal</keyword>
<evidence type="ECO:0000313" key="3">
    <source>
        <dbReference type="Proteomes" id="UP000313645"/>
    </source>
</evidence>
<feature type="signal peptide" evidence="1">
    <location>
        <begin position="1"/>
        <end position="47"/>
    </location>
</feature>
<accession>A0ABY1ZLJ8</accession>
<gene>
    <name evidence="2" type="ORF">EZI54_08295</name>
</gene>
<evidence type="ECO:0000313" key="2">
    <source>
        <dbReference type="EMBL" id="TBW56643.1"/>
    </source>
</evidence>
<proteinExistence type="predicted"/>
<reference evidence="2 3" key="1">
    <citation type="submission" date="2019-02" db="EMBL/GenBank/DDBJ databases">
        <title>Marinobacter halodurans sp. nov., a marine bacterium isolated from sea tidal flat.</title>
        <authorList>
            <person name="Yoo Y."/>
            <person name="Lee D.W."/>
            <person name="Kim B.S."/>
            <person name="Kim J.-J."/>
        </authorList>
    </citation>
    <scope>NUCLEOTIDE SEQUENCE [LARGE SCALE GENOMIC DNA]</scope>
    <source>
        <strain evidence="2 3">YJ-S3-2</strain>
    </source>
</reference>
<sequence>MVYPVCWLHVGLFERLSCHMKPIFRRPVAVCLLACLCLIAGTAPVVADHKSDDEPEPAIFAIPEVWPWGFEDRYGQPDGTLVTFAHRLVAVANLPIAYELRPHRRAISELLEGTVDFVVLFESPLLDKAAIGLGTVVTTQVMLTAMSDSNFELSLDGLAGKPVAFISGTYYGEKFEQATSIRKFPVRDIFQAIEMLKLGRVSAILCSDQALYRTMQSLQLSPDRFRTRVFREGQRGILYMSRRARYPQLEGPIREALQQLERDGDLADIFRLPL</sequence>
<name>A0ABY1ZLJ8_9GAMM</name>
<evidence type="ECO:0000256" key="1">
    <source>
        <dbReference type="SAM" id="SignalP"/>
    </source>
</evidence>
<organism evidence="2 3">
    <name type="scientific">Marinobacter halodurans</name>
    <dbReference type="NCBI Taxonomy" id="2528979"/>
    <lineage>
        <taxon>Bacteria</taxon>
        <taxon>Pseudomonadati</taxon>
        <taxon>Pseudomonadota</taxon>
        <taxon>Gammaproteobacteria</taxon>
        <taxon>Pseudomonadales</taxon>
        <taxon>Marinobacteraceae</taxon>
        <taxon>Marinobacter</taxon>
    </lineage>
</organism>
<dbReference type="EMBL" id="SJDL01000010">
    <property type="protein sequence ID" value="TBW56643.1"/>
    <property type="molecule type" value="Genomic_DNA"/>
</dbReference>
<protein>
    <submittedName>
        <fullName evidence="2">Transporter substrate-binding domain-containing protein</fullName>
    </submittedName>
</protein>
<feature type="chain" id="PRO_5046013833" evidence="1">
    <location>
        <begin position="48"/>
        <end position="274"/>
    </location>
</feature>
<dbReference type="SUPFAM" id="SSF53850">
    <property type="entry name" value="Periplasmic binding protein-like II"/>
    <property type="match status" value="1"/>
</dbReference>